<dbReference type="OrthoDB" id="9811998at2"/>
<dbReference type="PANTHER" id="PTHR12151">
    <property type="entry name" value="ELECTRON TRANSPORT PROTIN SCO1/SENC FAMILY MEMBER"/>
    <property type="match status" value="1"/>
</dbReference>
<feature type="domain" description="Thioredoxin" evidence="5">
    <location>
        <begin position="54"/>
        <end position="217"/>
    </location>
</feature>
<keyword evidence="3" id="KW-0479">Metal-binding</keyword>
<dbReference type="SUPFAM" id="SSF52833">
    <property type="entry name" value="Thioredoxin-like"/>
    <property type="match status" value="1"/>
</dbReference>
<dbReference type="PATRIC" id="fig|1555112.3.peg.1989"/>
<dbReference type="KEGG" id="lpil:LIP_1956"/>
<reference evidence="7" key="2">
    <citation type="journal article" date="2016" name="Int. J. Syst. Evol. Microbiol.">
        <title>Complete genome sequence and cell structure of Limnochorda pilosa, a Gram-negative spore-former within the phylum Firmicutes.</title>
        <authorList>
            <person name="Watanabe M."/>
            <person name="Kojima H."/>
            <person name="Fukui M."/>
        </authorList>
    </citation>
    <scope>NUCLEOTIDE SEQUENCE [LARGE SCALE GENOMIC DNA]</scope>
    <source>
        <strain evidence="7">HC45</strain>
    </source>
</reference>
<dbReference type="STRING" id="1555112.LIP_1956"/>
<keyword evidence="7" id="KW-1185">Reference proteome</keyword>
<evidence type="ECO:0000256" key="2">
    <source>
        <dbReference type="ARBA" id="ARBA00023008"/>
    </source>
</evidence>
<dbReference type="RefSeq" id="WP_068137152.1">
    <property type="nucleotide sequence ID" value="NZ_AP014924.1"/>
</dbReference>
<keyword evidence="4" id="KW-1015">Disulfide bond</keyword>
<sequence>MLAISKRRLLVSTSVVLLAAAALWLGAGRLGLLPGETARTTSPGATSGFSGRAIDPPLPAPDFAMIDHHRRPFTLSGLRGRVVVLFFGYTNCPDVCPTTLGQFKRVKILLGDDARDVQFLFVTVDPGYDSPERLAGYVGVVDADFLGLWASPEELQPVLSAYGVFVEKEPASESPVGYWITHTASSYVIDRQGRLRLQEPFGSEAEKVAADVRRLVQESFEGRQADAR</sequence>
<feature type="binding site" evidence="3">
    <location>
        <position position="182"/>
    </location>
    <ligand>
        <name>Cu cation</name>
        <dbReference type="ChEBI" id="CHEBI:23378"/>
    </ligand>
</feature>
<dbReference type="EMBL" id="AP014924">
    <property type="protein sequence ID" value="BAS27797.1"/>
    <property type="molecule type" value="Genomic_DNA"/>
</dbReference>
<dbReference type="Pfam" id="PF02630">
    <property type="entry name" value="SCO1-SenC"/>
    <property type="match status" value="1"/>
</dbReference>
<name>A0A0K2SLC1_LIMPI</name>
<dbReference type="GO" id="GO:0046872">
    <property type="term" value="F:metal ion binding"/>
    <property type="evidence" value="ECO:0007669"/>
    <property type="project" value="UniProtKB-KW"/>
</dbReference>
<proteinExistence type="inferred from homology"/>
<dbReference type="Gene3D" id="3.40.30.10">
    <property type="entry name" value="Glutaredoxin"/>
    <property type="match status" value="1"/>
</dbReference>
<dbReference type="InterPro" id="IPR036249">
    <property type="entry name" value="Thioredoxin-like_sf"/>
</dbReference>
<feature type="binding site" evidence="3">
    <location>
        <position position="92"/>
    </location>
    <ligand>
        <name>Cu cation</name>
        <dbReference type="ChEBI" id="CHEBI:23378"/>
    </ligand>
</feature>
<evidence type="ECO:0000256" key="4">
    <source>
        <dbReference type="PIRSR" id="PIRSR603782-2"/>
    </source>
</evidence>
<organism evidence="6 7">
    <name type="scientific">Limnochorda pilosa</name>
    <dbReference type="NCBI Taxonomy" id="1555112"/>
    <lineage>
        <taxon>Bacteria</taxon>
        <taxon>Bacillati</taxon>
        <taxon>Bacillota</taxon>
        <taxon>Limnochordia</taxon>
        <taxon>Limnochordales</taxon>
        <taxon>Limnochordaceae</taxon>
        <taxon>Limnochorda</taxon>
    </lineage>
</organism>
<evidence type="ECO:0000256" key="1">
    <source>
        <dbReference type="ARBA" id="ARBA00010996"/>
    </source>
</evidence>
<dbReference type="AlphaFoldDB" id="A0A0K2SLC1"/>
<keyword evidence="2 3" id="KW-0186">Copper</keyword>
<dbReference type="InterPro" id="IPR003782">
    <property type="entry name" value="SCO1/SenC"/>
</dbReference>
<dbReference type="Proteomes" id="UP000065807">
    <property type="component" value="Chromosome"/>
</dbReference>
<evidence type="ECO:0000259" key="5">
    <source>
        <dbReference type="PROSITE" id="PS51352"/>
    </source>
</evidence>
<accession>A0A0K2SLC1</accession>
<feature type="disulfide bond" description="Redox-active" evidence="4">
    <location>
        <begin position="92"/>
        <end position="96"/>
    </location>
</feature>
<dbReference type="PROSITE" id="PS51352">
    <property type="entry name" value="THIOREDOXIN_2"/>
    <property type="match status" value="1"/>
</dbReference>
<dbReference type="InterPro" id="IPR013766">
    <property type="entry name" value="Thioredoxin_domain"/>
</dbReference>
<evidence type="ECO:0000313" key="7">
    <source>
        <dbReference type="Proteomes" id="UP000065807"/>
    </source>
</evidence>
<dbReference type="PANTHER" id="PTHR12151:SF25">
    <property type="entry name" value="LINALOOL DEHYDRATASE_ISOMERASE DOMAIN-CONTAINING PROTEIN"/>
    <property type="match status" value="1"/>
</dbReference>
<protein>
    <submittedName>
        <fullName evidence="6">Photosynthetic protein synthase I</fullName>
    </submittedName>
</protein>
<evidence type="ECO:0000256" key="3">
    <source>
        <dbReference type="PIRSR" id="PIRSR603782-1"/>
    </source>
</evidence>
<gene>
    <name evidence="6" type="ORF">LIP_1956</name>
</gene>
<reference evidence="7" key="1">
    <citation type="submission" date="2015-07" db="EMBL/GenBank/DDBJ databases">
        <title>Complete genome sequence and phylogenetic analysis of Limnochorda pilosa.</title>
        <authorList>
            <person name="Watanabe M."/>
            <person name="Kojima H."/>
            <person name="Fukui M."/>
        </authorList>
    </citation>
    <scope>NUCLEOTIDE SEQUENCE [LARGE SCALE GENOMIC DNA]</scope>
    <source>
        <strain evidence="7">HC45</strain>
    </source>
</reference>
<dbReference type="CDD" id="cd02968">
    <property type="entry name" value="SCO"/>
    <property type="match status" value="1"/>
</dbReference>
<evidence type="ECO:0000313" key="6">
    <source>
        <dbReference type="EMBL" id="BAS27797.1"/>
    </source>
</evidence>
<feature type="binding site" evidence="3">
    <location>
        <position position="96"/>
    </location>
    <ligand>
        <name>Cu cation</name>
        <dbReference type="ChEBI" id="CHEBI:23378"/>
    </ligand>
</feature>
<comment type="similarity">
    <text evidence="1">Belongs to the SCO1/2 family.</text>
</comment>